<dbReference type="GO" id="GO:0003824">
    <property type="term" value="F:catalytic activity"/>
    <property type="evidence" value="ECO:0007669"/>
    <property type="project" value="InterPro"/>
</dbReference>
<comment type="caution">
    <text evidence="2">The sequence shown here is derived from an EMBL/GenBank/DDBJ whole genome shotgun (WGS) entry which is preliminary data.</text>
</comment>
<dbReference type="PANTHER" id="PTHR31635:SF196">
    <property type="entry name" value="REVERSE TRANSCRIPTASE DOMAIN-CONTAINING PROTEIN-RELATED"/>
    <property type="match status" value="1"/>
</dbReference>
<dbReference type="Pfam" id="PF03372">
    <property type="entry name" value="Exo_endo_phos"/>
    <property type="match status" value="1"/>
</dbReference>
<proteinExistence type="predicted"/>
<dbReference type="PROSITE" id="PS50878">
    <property type="entry name" value="RT_POL"/>
    <property type="match status" value="1"/>
</dbReference>
<keyword evidence="3" id="KW-1185">Reference proteome</keyword>
<dbReference type="CDD" id="cd09076">
    <property type="entry name" value="L1-EN"/>
    <property type="match status" value="1"/>
</dbReference>
<dbReference type="SUPFAM" id="SSF56219">
    <property type="entry name" value="DNase I-like"/>
    <property type="match status" value="1"/>
</dbReference>
<dbReference type="InterPro" id="IPR005135">
    <property type="entry name" value="Endo/exonuclease/phosphatase"/>
</dbReference>
<organism evidence="2 3">
    <name type="scientific">Pleurodeles waltl</name>
    <name type="common">Iberian ribbed newt</name>
    <dbReference type="NCBI Taxonomy" id="8319"/>
    <lineage>
        <taxon>Eukaryota</taxon>
        <taxon>Metazoa</taxon>
        <taxon>Chordata</taxon>
        <taxon>Craniata</taxon>
        <taxon>Vertebrata</taxon>
        <taxon>Euteleostomi</taxon>
        <taxon>Amphibia</taxon>
        <taxon>Batrachia</taxon>
        <taxon>Caudata</taxon>
        <taxon>Salamandroidea</taxon>
        <taxon>Salamandridae</taxon>
        <taxon>Pleurodelinae</taxon>
        <taxon>Pleurodeles</taxon>
    </lineage>
</organism>
<reference evidence="2" key="1">
    <citation type="journal article" date="2022" name="bioRxiv">
        <title>Sequencing and chromosome-scale assembly of the giantPleurodeles waltlgenome.</title>
        <authorList>
            <person name="Brown T."/>
            <person name="Elewa A."/>
            <person name="Iarovenko S."/>
            <person name="Subramanian E."/>
            <person name="Araus A.J."/>
            <person name="Petzold A."/>
            <person name="Susuki M."/>
            <person name="Suzuki K.-i.T."/>
            <person name="Hayashi T."/>
            <person name="Toyoda A."/>
            <person name="Oliveira C."/>
            <person name="Osipova E."/>
            <person name="Leigh N.D."/>
            <person name="Simon A."/>
            <person name="Yun M.H."/>
        </authorList>
    </citation>
    <scope>NUCLEOTIDE SEQUENCE</scope>
    <source>
        <strain evidence="2">20211129_DDA</strain>
        <tissue evidence="2">Liver</tissue>
    </source>
</reference>
<dbReference type="CDD" id="cd01650">
    <property type="entry name" value="RT_nLTR_like"/>
    <property type="match status" value="1"/>
</dbReference>
<dbReference type="InterPro" id="IPR000477">
    <property type="entry name" value="RT_dom"/>
</dbReference>
<dbReference type="Proteomes" id="UP001066276">
    <property type="component" value="Chromosome 11"/>
</dbReference>
<name>A0AAV7LHY7_PLEWA</name>
<dbReference type="InterPro" id="IPR036691">
    <property type="entry name" value="Endo/exonu/phosph_ase_sf"/>
</dbReference>
<dbReference type="Gene3D" id="3.60.10.10">
    <property type="entry name" value="Endonuclease/exonuclease/phosphatase"/>
    <property type="match status" value="1"/>
</dbReference>
<evidence type="ECO:0000259" key="1">
    <source>
        <dbReference type="PROSITE" id="PS50878"/>
    </source>
</evidence>
<dbReference type="AlphaFoldDB" id="A0AAV7LHY7"/>
<accession>A0AAV7LHY7</accession>
<dbReference type="SUPFAM" id="SSF56672">
    <property type="entry name" value="DNA/RNA polymerases"/>
    <property type="match status" value="1"/>
</dbReference>
<evidence type="ECO:0000313" key="3">
    <source>
        <dbReference type="Proteomes" id="UP001066276"/>
    </source>
</evidence>
<sequence>MATSRKRQRVYAFLKRHQIHIALLQETHLSKATLENTRSKWKGQLHGTTSSSFARGVAIWIAPGVPFTVSRTQCDSNGRHVIVEGILDGSPLALVALYSPNVDQRDFLSTLSTGNLNDPTLECVWGGDFNSVLDTQKDRSFPPLTSAPSNRASQALASWALNNGLSEVWRTAHPAQREYSYYSPVHKLYTRIDMVFVSATVIQKVCGSEYLARTISDHNPLCVTIAWGHMHTRIPTWRLQPEALLDPPFQTEIAKILADYFLLNKNSSSSRSIEWDAHKVVIRGHCLAATVGVRKVLTKELQTLEVKIRNAEAAVVGDESILTTLNSLRAAHSEADTRLGKHDYRHYITGQHAEGDRSGRLLAWLTRQPSQPTPIGAIRLNPNVIVNTQSGINEAFFTYYRTLYTSPPPPPESHLTDTLQLVSQNQLILDNTHILDGPITIEELRSALAQMARSKTPGSDGLPVEYFNSHASHLLPPLVEVFNEAYHNLQMPDSLREALIVVLPKAGRDPLDVKSYRPLSLLNTDCKLLGKILANRLLPYLPSLIHQDQSGFIPGRSTFLNIRRLLHIMHNNTNTEAVALSLDIEKAFDTLSWNYLICTLRAFGFGPGFINWIRTLYSKPTARVKNGRIISEAFAISRGTRQGCPLSPLLFAIAMEPLAIKLRSFAHMWGIPEFNTYHIISLYADDALIYLRNHSTSMSEVLKLLDSFALASGLHVNWSKSSIFPLISIPTDAHITLPQYKLPWSYTTIKYLGVQIYHSVTDLKEGNIDRVMRSTRGSIPFWSSLPLSPLGRVAITKMIILPRFLYYFTALPVCLPRSFFNKLHSILTDLLWGKDRRRVALTITQHPQEMGGLGMPNLERYYAAAQLSWLAGWLHDAPSAEGALLQSCMAPKGLLLTLLSTPHSLPPKHILMEAARFLLAPHVPSHSVWLRDLHSRSQAEAQTLNLLQRKGLIEVGPEVWNTFVVAIEARDDLHPP</sequence>
<dbReference type="PANTHER" id="PTHR31635">
    <property type="entry name" value="REVERSE TRANSCRIPTASE DOMAIN-CONTAINING PROTEIN-RELATED"/>
    <property type="match status" value="1"/>
</dbReference>
<feature type="domain" description="Reverse transcriptase" evidence="1">
    <location>
        <begin position="484"/>
        <end position="756"/>
    </location>
</feature>
<dbReference type="InterPro" id="IPR043502">
    <property type="entry name" value="DNA/RNA_pol_sf"/>
</dbReference>
<protein>
    <recommendedName>
        <fullName evidence="1">Reverse transcriptase domain-containing protein</fullName>
    </recommendedName>
</protein>
<dbReference type="Pfam" id="PF00078">
    <property type="entry name" value="RVT_1"/>
    <property type="match status" value="1"/>
</dbReference>
<dbReference type="EMBL" id="JANPWB010000015">
    <property type="protein sequence ID" value="KAJ1088968.1"/>
    <property type="molecule type" value="Genomic_DNA"/>
</dbReference>
<evidence type="ECO:0000313" key="2">
    <source>
        <dbReference type="EMBL" id="KAJ1088968.1"/>
    </source>
</evidence>
<gene>
    <name evidence="2" type="ORF">NDU88_002122</name>
</gene>